<keyword evidence="1" id="KW-0805">Transcription regulation</keyword>
<dbReference type="InterPro" id="IPR041478">
    <property type="entry name" value="TetR_C_27"/>
</dbReference>
<dbReference type="InterPro" id="IPR001647">
    <property type="entry name" value="HTH_TetR"/>
</dbReference>
<dbReference type="InterPro" id="IPR023772">
    <property type="entry name" value="DNA-bd_HTH_TetR-type_CS"/>
</dbReference>
<dbReference type="AlphaFoldDB" id="H0E9G5"/>
<protein>
    <submittedName>
        <fullName evidence="6">Transcriptional regulator TetR family</fullName>
    </submittedName>
</protein>
<dbReference type="RefSeq" id="WP_007577620.1">
    <property type="nucleotide sequence ID" value="NZ_AGUD01000260.1"/>
</dbReference>
<dbReference type="GO" id="GO:0000976">
    <property type="term" value="F:transcription cis-regulatory region binding"/>
    <property type="evidence" value="ECO:0007669"/>
    <property type="project" value="TreeGrafter"/>
</dbReference>
<feature type="DNA-binding region" description="H-T-H motif" evidence="4">
    <location>
        <begin position="27"/>
        <end position="46"/>
    </location>
</feature>
<organism evidence="6 7">
    <name type="scientific">Patulibacter medicamentivorans</name>
    <dbReference type="NCBI Taxonomy" id="1097667"/>
    <lineage>
        <taxon>Bacteria</taxon>
        <taxon>Bacillati</taxon>
        <taxon>Actinomycetota</taxon>
        <taxon>Thermoleophilia</taxon>
        <taxon>Solirubrobacterales</taxon>
        <taxon>Patulibacteraceae</taxon>
        <taxon>Patulibacter</taxon>
    </lineage>
</organism>
<dbReference type="InterPro" id="IPR050109">
    <property type="entry name" value="HTH-type_TetR-like_transc_reg"/>
</dbReference>
<dbReference type="PATRIC" id="fig|1097667.3.peg.3456"/>
<feature type="domain" description="HTH tetR-type" evidence="5">
    <location>
        <begin position="4"/>
        <end position="64"/>
    </location>
</feature>
<dbReference type="Pfam" id="PF17935">
    <property type="entry name" value="TetR_C_27"/>
    <property type="match status" value="1"/>
</dbReference>
<dbReference type="EMBL" id="AGUD01000260">
    <property type="protein sequence ID" value="EHN09678.1"/>
    <property type="molecule type" value="Genomic_DNA"/>
</dbReference>
<evidence type="ECO:0000313" key="6">
    <source>
        <dbReference type="EMBL" id="EHN09678.1"/>
    </source>
</evidence>
<dbReference type="InterPro" id="IPR009057">
    <property type="entry name" value="Homeodomain-like_sf"/>
</dbReference>
<evidence type="ECO:0000313" key="7">
    <source>
        <dbReference type="Proteomes" id="UP000005143"/>
    </source>
</evidence>
<evidence type="ECO:0000256" key="4">
    <source>
        <dbReference type="PROSITE-ProRule" id="PRU00335"/>
    </source>
</evidence>
<dbReference type="Pfam" id="PF00440">
    <property type="entry name" value="TetR_N"/>
    <property type="match status" value="1"/>
</dbReference>
<dbReference type="SUPFAM" id="SSF48498">
    <property type="entry name" value="Tetracyclin repressor-like, C-terminal domain"/>
    <property type="match status" value="1"/>
</dbReference>
<accession>H0E9G5</accession>
<dbReference type="PRINTS" id="PR00455">
    <property type="entry name" value="HTHTETR"/>
</dbReference>
<sequence>MAGVLTREQILEAAEETLRRFGPAKTTVVDVARTLGVSHGTVYRHFPSKAALRDAVAEEWLARVSAPLEAIVASGGPALGRLHDWVATLSATKRGLAAEDPELFETYVTLAVQSREVVDRHVDELVAQLTAIVAAGVDAGELAAADPAATARAIFDATSRFHNPVHAGEWADAGLADAFEAVWSLLIDGLRPRRG</sequence>
<dbReference type="Gene3D" id="1.10.357.10">
    <property type="entry name" value="Tetracycline Repressor, domain 2"/>
    <property type="match status" value="1"/>
</dbReference>
<dbReference type="InterPro" id="IPR036271">
    <property type="entry name" value="Tet_transcr_reg_TetR-rel_C_sf"/>
</dbReference>
<gene>
    <name evidence="6" type="ORF">PAI11_34840</name>
</gene>
<dbReference type="PROSITE" id="PS01081">
    <property type="entry name" value="HTH_TETR_1"/>
    <property type="match status" value="1"/>
</dbReference>
<dbReference type="SUPFAM" id="SSF46689">
    <property type="entry name" value="Homeodomain-like"/>
    <property type="match status" value="1"/>
</dbReference>
<dbReference type="OrthoDB" id="3192968at2"/>
<keyword evidence="7" id="KW-1185">Reference proteome</keyword>
<reference evidence="6 7" key="1">
    <citation type="journal article" date="2013" name="Biodegradation">
        <title>Quantitative proteomic analysis of ibuprofen-degrading Patulibacter sp. strain I11.</title>
        <authorList>
            <person name="Almeida B."/>
            <person name="Kjeldal H."/>
            <person name="Lolas I."/>
            <person name="Knudsen A.D."/>
            <person name="Carvalho G."/>
            <person name="Nielsen K.L."/>
            <person name="Barreto Crespo M.T."/>
            <person name="Stensballe A."/>
            <person name="Nielsen J.L."/>
        </authorList>
    </citation>
    <scope>NUCLEOTIDE SEQUENCE [LARGE SCALE GENOMIC DNA]</scope>
    <source>
        <strain evidence="6 7">I11</strain>
    </source>
</reference>
<evidence type="ECO:0000259" key="5">
    <source>
        <dbReference type="PROSITE" id="PS50977"/>
    </source>
</evidence>
<dbReference type="PROSITE" id="PS50977">
    <property type="entry name" value="HTH_TETR_2"/>
    <property type="match status" value="1"/>
</dbReference>
<keyword evidence="3" id="KW-0804">Transcription</keyword>
<dbReference type="PANTHER" id="PTHR30055">
    <property type="entry name" value="HTH-TYPE TRANSCRIPTIONAL REGULATOR RUTR"/>
    <property type="match status" value="1"/>
</dbReference>
<evidence type="ECO:0000256" key="3">
    <source>
        <dbReference type="ARBA" id="ARBA00023163"/>
    </source>
</evidence>
<keyword evidence="2 4" id="KW-0238">DNA-binding</keyword>
<comment type="caution">
    <text evidence="6">The sequence shown here is derived from an EMBL/GenBank/DDBJ whole genome shotgun (WGS) entry which is preliminary data.</text>
</comment>
<dbReference type="Proteomes" id="UP000005143">
    <property type="component" value="Unassembled WGS sequence"/>
</dbReference>
<dbReference type="GO" id="GO:0003700">
    <property type="term" value="F:DNA-binding transcription factor activity"/>
    <property type="evidence" value="ECO:0007669"/>
    <property type="project" value="TreeGrafter"/>
</dbReference>
<evidence type="ECO:0000256" key="2">
    <source>
        <dbReference type="ARBA" id="ARBA00023125"/>
    </source>
</evidence>
<evidence type="ECO:0000256" key="1">
    <source>
        <dbReference type="ARBA" id="ARBA00023015"/>
    </source>
</evidence>
<name>H0E9G5_9ACTN</name>
<dbReference type="PANTHER" id="PTHR30055:SF151">
    <property type="entry name" value="TRANSCRIPTIONAL REGULATORY PROTEIN"/>
    <property type="match status" value="1"/>
</dbReference>
<proteinExistence type="predicted"/>